<organism evidence="3 4">
    <name type="scientific">Neotabrizicola shimadae</name>
    <dbReference type="NCBI Taxonomy" id="2807096"/>
    <lineage>
        <taxon>Bacteria</taxon>
        <taxon>Pseudomonadati</taxon>
        <taxon>Pseudomonadota</taxon>
        <taxon>Alphaproteobacteria</taxon>
        <taxon>Rhodobacterales</taxon>
        <taxon>Paracoccaceae</taxon>
        <taxon>Neotabrizicola</taxon>
    </lineage>
</organism>
<keyword evidence="2" id="KW-0812">Transmembrane</keyword>
<feature type="transmembrane region" description="Helical" evidence="2">
    <location>
        <begin position="593"/>
        <end position="609"/>
    </location>
</feature>
<dbReference type="Pfam" id="PF10101">
    <property type="entry name" value="DUF2339"/>
    <property type="match status" value="1"/>
</dbReference>
<dbReference type="InterPro" id="IPR019286">
    <property type="entry name" value="DUF2339_TM"/>
</dbReference>
<keyword evidence="1" id="KW-0175">Coiled coil</keyword>
<dbReference type="InterPro" id="IPR014600">
    <property type="entry name" value="UCP035905_mem"/>
</dbReference>
<name>A0A8G1EDV9_9RHOB</name>
<feature type="transmembrane region" description="Helical" evidence="2">
    <location>
        <begin position="339"/>
        <end position="360"/>
    </location>
</feature>
<feature type="transmembrane region" description="Helical" evidence="2">
    <location>
        <begin position="430"/>
        <end position="452"/>
    </location>
</feature>
<feature type="transmembrane region" description="Helical" evidence="2">
    <location>
        <begin position="740"/>
        <end position="762"/>
    </location>
</feature>
<dbReference type="PIRSF" id="PIRSF035905">
    <property type="entry name" value="UCP035905_mp"/>
    <property type="match status" value="1"/>
</dbReference>
<dbReference type="KEGG" id="nsm:JO391_03360"/>
<feature type="transmembrane region" description="Helical" evidence="2">
    <location>
        <begin position="616"/>
        <end position="632"/>
    </location>
</feature>
<dbReference type="PANTHER" id="PTHR38434:SF1">
    <property type="entry name" value="BLL2549 PROTEIN"/>
    <property type="match status" value="1"/>
</dbReference>
<dbReference type="AlphaFoldDB" id="A0A8G1EDV9"/>
<feature type="transmembrane region" description="Helical" evidence="2">
    <location>
        <begin position="183"/>
        <end position="200"/>
    </location>
</feature>
<feature type="coiled-coil region" evidence="1">
    <location>
        <begin position="28"/>
        <end position="55"/>
    </location>
</feature>
<feature type="transmembrane region" description="Helical" evidence="2">
    <location>
        <begin position="266"/>
        <end position="282"/>
    </location>
</feature>
<feature type="transmembrane region" description="Helical" evidence="2">
    <location>
        <begin position="313"/>
        <end position="333"/>
    </location>
</feature>
<feature type="transmembrane region" description="Helical" evidence="2">
    <location>
        <begin position="676"/>
        <end position="699"/>
    </location>
</feature>
<feature type="transmembrane region" description="Helical" evidence="2">
    <location>
        <begin position="212"/>
        <end position="233"/>
    </location>
</feature>
<feature type="transmembrane region" description="Helical" evidence="2">
    <location>
        <begin position="880"/>
        <end position="900"/>
    </location>
</feature>
<feature type="transmembrane region" description="Helical" evidence="2">
    <location>
        <begin position="239"/>
        <end position="259"/>
    </location>
</feature>
<keyword evidence="4" id="KW-1185">Reference proteome</keyword>
<feature type="transmembrane region" description="Helical" evidence="2">
    <location>
        <begin position="711"/>
        <end position="728"/>
    </location>
</feature>
<feature type="transmembrane region" description="Helical" evidence="2">
    <location>
        <begin position="6"/>
        <end position="31"/>
    </location>
</feature>
<reference evidence="3" key="1">
    <citation type="submission" date="2021-02" db="EMBL/GenBank/DDBJ databases">
        <title>Rhodobacter shimadae sp. nov., an aerobic anoxygenic phototrophic bacterium isolated from a hot spring.</title>
        <authorList>
            <person name="Muramatsu S."/>
            <person name="Haruta S."/>
            <person name="Hirose S."/>
            <person name="Hanada S."/>
        </authorList>
    </citation>
    <scope>NUCLEOTIDE SEQUENCE</scope>
    <source>
        <strain evidence="3">N10</strain>
    </source>
</reference>
<dbReference type="EMBL" id="CP069370">
    <property type="protein sequence ID" value="QYZ70573.1"/>
    <property type="molecule type" value="Genomic_DNA"/>
</dbReference>
<evidence type="ECO:0000313" key="3">
    <source>
        <dbReference type="EMBL" id="QYZ70573.1"/>
    </source>
</evidence>
<feature type="transmembrane region" description="Helical" evidence="2">
    <location>
        <begin position="537"/>
        <end position="558"/>
    </location>
</feature>
<sequence>MLEIMGVILALAVVLGLPITVIALVVGLSRVKRRVEGLERRLSEAERDLAETRRRVVVKPDTAAPLVPSVPPPATIAVDEPAKAEAPPREEAALAAEVVAGPWSGMRPPPVKPPVEPPDSLPEPELGPDRAIVFRADRASALMGWLRMNWFYAVSAASLALAGIFLVQYGIERGLVPPGLRVLAALGLGAVLIAAGEWIRRRWGDAPEASTAYLPSVFSAAGVVTLFAAVLAARQLYGLIGPEAALAGLVAVSALAIGLGWRHGPLMAAMGLLGAGAAPFIVSGSGQAGAWLYGYFAVIAATGLAVDAVRRWAWISVLALAIGFGGGWLVLLAGGGTVWFLAMMVGLVLLAVVVPVMQVVPRHEGPALFGASQGRWPVFPVRLAAGALLVASLGVVLQVGGPAGEAMLAFAVLGGLAVLMLLWADRAPGLTGLAVMPAGMWLVGLALAGVPGMPLAEQFRAGAILLRAPETAPPLTATWLLGLAVAMALAAGWRALRPAAEDESWAVLGHSAGAVVLAPIAVLVLHRVWGPVAVLGAGAWAFHVMAVAVLCAGLALAFARADGADHRRTAWAVLAAMAMIALALVLMLADTPLTLALAAMVAAAAALDRRFRLPEMGVAVVAGLALVGWRFWGPVSEGWLIDAPLSSILVTFGGVLTAIGVALWQIAPLERRVARAALEASGLVLAGLLVNVLVERWLLSVWGEGAFTSHWRFTLAALPWIGIALGLLHKGSVGGWLAMFHRTLAGVIGAWAALLLGLGVTLGNPLYGFVGSDQERVLGWPVLSSLFVGYGLPGLVLAVAAWKMPRLAGPVRMGLGLAGVGLLALWAGTEIRHVWQGAGISLGRPTGQGELYSYSVALILVGAGLLYQSVAARSPGLRRVATGVIALAIAKVFLVDASGLSGLTRVASFLGLGLALAGLAWLNRWAGRQSEGQGVR</sequence>
<accession>A0A8G1EDV9</accession>
<feature type="transmembrane region" description="Helical" evidence="2">
    <location>
        <begin position="505"/>
        <end position="525"/>
    </location>
</feature>
<feature type="transmembrane region" description="Helical" evidence="2">
    <location>
        <begin position="150"/>
        <end position="171"/>
    </location>
</feature>
<evidence type="ECO:0000313" key="4">
    <source>
        <dbReference type="Proteomes" id="UP000826300"/>
    </source>
</evidence>
<evidence type="ECO:0000256" key="1">
    <source>
        <dbReference type="SAM" id="Coils"/>
    </source>
</evidence>
<feature type="transmembrane region" description="Helical" evidence="2">
    <location>
        <begin position="782"/>
        <end position="802"/>
    </location>
</feature>
<dbReference type="RefSeq" id="WP_220662791.1">
    <property type="nucleotide sequence ID" value="NZ_CP069370.1"/>
</dbReference>
<feature type="transmembrane region" description="Helical" evidence="2">
    <location>
        <begin position="472"/>
        <end position="493"/>
    </location>
</feature>
<feature type="transmembrane region" description="Helical" evidence="2">
    <location>
        <begin position="644"/>
        <end position="664"/>
    </location>
</feature>
<keyword evidence="2" id="KW-1133">Transmembrane helix</keyword>
<dbReference type="PANTHER" id="PTHR38434">
    <property type="entry name" value="BLL2549 PROTEIN"/>
    <property type="match status" value="1"/>
</dbReference>
<protein>
    <submittedName>
        <fullName evidence="3">DUF2339 domain-containing protein</fullName>
    </submittedName>
</protein>
<feature type="transmembrane region" description="Helical" evidence="2">
    <location>
        <begin position="381"/>
        <end position="400"/>
    </location>
</feature>
<proteinExistence type="predicted"/>
<evidence type="ECO:0000256" key="2">
    <source>
        <dbReference type="SAM" id="Phobius"/>
    </source>
</evidence>
<feature type="transmembrane region" description="Helical" evidence="2">
    <location>
        <begin position="406"/>
        <end position="423"/>
    </location>
</feature>
<feature type="transmembrane region" description="Helical" evidence="2">
    <location>
        <begin position="906"/>
        <end position="926"/>
    </location>
</feature>
<feature type="transmembrane region" description="Helical" evidence="2">
    <location>
        <begin position="570"/>
        <end position="587"/>
    </location>
</feature>
<gene>
    <name evidence="3" type="ORF">JO391_03360</name>
</gene>
<feature type="transmembrane region" description="Helical" evidence="2">
    <location>
        <begin position="288"/>
        <end position="306"/>
    </location>
</feature>
<keyword evidence="2" id="KW-0472">Membrane</keyword>
<feature type="transmembrane region" description="Helical" evidence="2">
    <location>
        <begin position="814"/>
        <end position="831"/>
    </location>
</feature>
<feature type="transmembrane region" description="Helical" evidence="2">
    <location>
        <begin position="851"/>
        <end position="868"/>
    </location>
</feature>
<dbReference type="Proteomes" id="UP000826300">
    <property type="component" value="Chromosome"/>
</dbReference>